<dbReference type="PATRIC" id="fig|190192.8.peg.618"/>
<dbReference type="Proteomes" id="UP000001826">
    <property type="component" value="Chromosome"/>
</dbReference>
<dbReference type="NCBIfam" id="TIGR03274">
    <property type="entry name" value="methan_mark_7"/>
    <property type="match status" value="1"/>
</dbReference>
<dbReference type="PaxDb" id="190192-MK0583"/>
<dbReference type="Pfam" id="PF04609">
    <property type="entry name" value="MCR_C"/>
    <property type="match status" value="1"/>
</dbReference>
<proteinExistence type="predicted"/>
<organism evidence="1 2">
    <name type="scientific">Methanopyrus kandleri (strain AV19 / DSM 6324 / JCM 9639 / NBRC 100938)</name>
    <dbReference type="NCBI Taxonomy" id="190192"/>
    <lineage>
        <taxon>Archaea</taxon>
        <taxon>Methanobacteriati</taxon>
        <taxon>Methanobacteriota</taxon>
        <taxon>Methanomada group</taxon>
        <taxon>Methanopyri</taxon>
        <taxon>Methanopyrales</taxon>
        <taxon>Methanopyraceae</taxon>
        <taxon>Methanopyrus</taxon>
    </lineage>
</organism>
<gene>
    <name evidence="1" type="ordered locus">MK0583</name>
</gene>
<dbReference type="HOGENOM" id="CLU_890295_0_0_2"/>
<dbReference type="PIRSF" id="PIRSF019164">
    <property type="entry name" value="UCP019164"/>
    <property type="match status" value="1"/>
</dbReference>
<keyword evidence="2" id="KW-1185">Reference proteome</keyword>
<dbReference type="KEGG" id="mka:MK0583"/>
<dbReference type="InParanoid" id="Q8TXS7"/>
<accession>Q8TXS7</accession>
<reference evidence="1 2" key="1">
    <citation type="journal article" date="2002" name="Proc. Natl. Acad. Sci. U.S.A.">
        <title>The complete genome of hyperthermophile Methanopyrus kandleri AV19 and monophyly of archaeal methanogens.</title>
        <authorList>
            <person name="Slesarev A.I."/>
            <person name="Mezhevaya K.V."/>
            <person name="Makarova K.S."/>
            <person name="Polushin N.N."/>
            <person name="Shcherbinina O.V."/>
            <person name="Shakhova V.V."/>
            <person name="Belova G.I."/>
            <person name="Aravind L."/>
            <person name="Natale D.A."/>
            <person name="Rogozin I.B."/>
            <person name="Tatusov R.L."/>
            <person name="Wolf Y.I."/>
            <person name="Stetter K.O."/>
            <person name="Malykh A.G."/>
            <person name="Koonin E.V."/>
            <person name="Kozyavkin S.A."/>
        </authorList>
    </citation>
    <scope>NUCLEOTIDE SEQUENCE [LARGE SCALE GENOMIC DNA]</scope>
    <source>
        <strain evidence="2">AV19 / DSM 6324 / JCM 9639 / NBRC 100938</strain>
    </source>
</reference>
<dbReference type="FunCoup" id="Q8TXS7">
    <property type="interactions" value="5"/>
</dbReference>
<protein>
    <submittedName>
        <fullName evidence="1">Uncharacterized protein conserved in archaea, related to methyl coenzyme M reductase II, operon protein C (MtrC)</fullName>
    </submittedName>
</protein>
<dbReference type="InterPro" id="IPR026327">
    <property type="entry name" value="Me_CoM_Rdtase_prot-C-like"/>
</dbReference>
<dbReference type="InterPro" id="IPR011312">
    <property type="entry name" value="Menthan_mark_7"/>
</dbReference>
<dbReference type="AlphaFoldDB" id="Q8TXS7"/>
<evidence type="ECO:0000313" key="1">
    <source>
        <dbReference type="EMBL" id="AAM01798.1"/>
    </source>
</evidence>
<dbReference type="EMBL" id="AE009439">
    <property type="protein sequence ID" value="AAM01798.1"/>
    <property type="molecule type" value="Genomic_DNA"/>
</dbReference>
<evidence type="ECO:0000313" key="2">
    <source>
        <dbReference type="Proteomes" id="UP000001826"/>
    </source>
</evidence>
<sequence>MGVASVFETVIYEGGVYKADEMRDLVEDLGGFVLSEHQMQLEVHMVLAVPVDDLDVIERKAEELLGEIRRMPLAGTEIAVVGMSLARHHMPHPVCDIAEYLRRHGAKSNVIGLARGYGRELAQLRTREKRLLEEHDLVIFVVGNFKDCIEKYKLPLVRRIERVPVVVVGGPEEIDADDVVYVGGIGRKPYRFRKGREITKLDEIVDVVSKIIEERRQELAEDPPVVPPMVVKDRINRELKIEERFTSPMPITLQLDGLRVKAPYDEWADRVAEVEVFGWKLREIADIRRSEMDDHILVKIRPKSAVTG</sequence>
<name>Q8TXS7_METKA</name>
<dbReference type="STRING" id="190192.MK0583"/>
<dbReference type="EnsemblBacteria" id="AAM01798">
    <property type="protein sequence ID" value="AAM01798"/>
    <property type="gene ID" value="MK0583"/>
</dbReference>